<dbReference type="OrthoDB" id="266183at2"/>
<comment type="caution">
    <text evidence="3">The sequence shown here is derived from an EMBL/GenBank/DDBJ whole genome shotgun (WGS) entry which is preliminary data.</text>
</comment>
<feature type="domain" description="Ketoreductase" evidence="2">
    <location>
        <begin position="5"/>
        <end position="181"/>
    </location>
</feature>
<dbReference type="Gene3D" id="3.40.50.720">
    <property type="entry name" value="NAD(P)-binding Rossmann-like Domain"/>
    <property type="match status" value="1"/>
</dbReference>
<dbReference type="InterPro" id="IPR057326">
    <property type="entry name" value="KR_dom"/>
</dbReference>
<dbReference type="Pfam" id="PF13561">
    <property type="entry name" value="adh_short_C2"/>
    <property type="match status" value="1"/>
</dbReference>
<dbReference type="CDD" id="cd05233">
    <property type="entry name" value="SDR_c"/>
    <property type="match status" value="1"/>
</dbReference>
<organism evidence="3 4">
    <name type="scientific">Novipirellula galeiformis</name>
    <dbReference type="NCBI Taxonomy" id="2528004"/>
    <lineage>
        <taxon>Bacteria</taxon>
        <taxon>Pseudomonadati</taxon>
        <taxon>Planctomycetota</taxon>
        <taxon>Planctomycetia</taxon>
        <taxon>Pirellulales</taxon>
        <taxon>Pirellulaceae</taxon>
        <taxon>Novipirellula</taxon>
    </lineage>
</organism>
<dbReference type="PRINTS" id="PR00080">
    <property type="entry name" value="SDRFAMILY"/>
</dbReference>
<dbReference type="PANTHER" id="PTHR43975:SF2">
    <property type="entry name" value="EG:BACR7A4.14 PROTEIN-RELATED"/>
    <property type="match status" value="1"/>
</dbReference>
<dbReference type="SMART" id="SM00822">
    <property type="entry name" value="PKS_KR"/>
    <property type="match status" value="1"/>
</dbReference>
<proteinExistence type="inferred from homology"/>
<dbReference type="PANTHER" id="PTHR43975">
    <property type="entry name" value="ZGC:101858"/>
    <property type="match status" value="1"/>
</dbReference>
<dbReference type="RefSeq" id="WP_146595120.1">
    <property type="nucleotide sequence ID" value="NZ_SJPT01000004.1"/>
</dbReference>
<dbReference type="InterPro" id="IPR036291">
    <property type="entry name" value="NAD(P)-bd_dom_sf"/>
</dbReference>
<dbReference type="EC" id="1.1.1.47" evidence="3"/>
<dbReference type="GO" id="GO:0047936">
    <property type="term" value="F:glucose 1-dehydrogenase [NAD(P)+] activity"/>
    <property type="evidence" value="ECO:0007669"/>
    <property type="project" value="UniProtKB-EC"/>
</dbReference>
<evidence type="ECO:0000313" key="4">
    <source>
        <dbReference type="Proteomes" id="UP000316304"/>
    </source>
</evidence>
<dbReference type="AlphaFoldDB" id="A0A5C6CFK9"/>
<dbReference type="NCBIfam" id="NF005559">
    <property type="entry name" value="PRK07231.1"/>
    <property type="match status" value="1"/>
</dbReference>
<evidence type="ECO:0000313" key="3">
    <source>
        <dbReference type="EMBL" id="TWU23410.1"/>
    </source>
</evidence>
<evidence type="ECO:0000259" key="2">
    <source>
        <dbReference type="SMART" id="SM00822"/>
    </source>
</evidence>
<evidence type="ECO:0000256" key="1">
    <source>
        <dbReference type="ARBA" id="ARBA00006484"/>
    </source>
</evidence>
<dbReference type="EMBL" id="SJPT01000004">
    <property type="protein sequence ID" value="TWU23410.1"/>
    <property type="molecule type" value="Genomic_DNA"/>
</dbReference>
<reference evidence="3 4" key="1">
    <citation type="submission" date="2019-02" db="EMBL/GenBank/DDBJ databases">
        <title>Deep-cultivation of Planctomycetes and their phenomic and genomic characterization uncovers novel biology.</title>
        <authorList>
            <person name="Wiegand S."/>
            <person name="Jogler M."/>
            <person name="Boedeker C."/>
            <person name="Pinto D."/>
            <person name="Vollmers J."/>
            <person name="Rivas-Marin E."/>
            <person name="Kohn T."/>
            <person name="Peeters S.H."/>
            <person name="Heuer A."/>
            <person name="Rast P."/>
            <person name="Oberbeckmann S."/>
            <person name="Bunk B."/>
            <person name="Jeske O."/>
            <person name="Meyerdierks A."/>
            <person name="Storesund J.E."/>
            <person name="Kallscheuer N."/>
            <person name="Luecker S."/>
            <person name="Lage O.M."/>
            <person name="Pohl T."/>
            <person name="Merkel B.J."/>
            <person name="Hornburger P."/>
            <person name="Mueller R.-W."/>
            <person name="Bruemmer F."/>
            <person name="Labrenz M."/>
            <person name="Spormann A.M."/>
            <person name="Op Den Camp H."/>
            <person name="Overmann J."/>
            <person name="Amann R."/>
            <person name="Jetten M.S.M."/>
            <person name="Mascher T."/>
            <person name="Medema M.H."/>
            <person name="Devos D.P."/>
            <person name="Kaster A.-K."/>
            <person name="Ovreas L."/>
            <person name="Rohde M."/>
            <person name="Galperin M.Y."/>
            <person name="Jogler C."/>
        </authorList>
    </citation>
    <scope>NUCLEOTIDE SEQUENCE [LARGE SCALE GENOMIC DNA]</scope>
    <source>
        <strain evidence="3 4">Pla52o</strain>
    </source>
</reference>
<protein>
    <submittedName>
        <fullName evidence="3">Glucose 1-dehydrogenase 1</fullName>
        <ecNumber evidence="3">1.1.1.47</ecNumber>
    </submittedName>
</protein>
<gene>
    <name evidence="3" type="primary">gdhI</name>
    <name evidence="3" type="ORF">Pla52o_29460</name>
</gene>
<accession>A0A5C6CFK9</accession>
<dbReference type="InterPro" id="IPR002347">
    <property type="entry name" value="SDR_fam"/>
</dbReference>
<dbReference type="SUPFAM" id="SSF51735">
    <property type="entry name" value="NAD(P)-binding Rossmann-fold domains"/>
    <property type="match status" value="1"/>
</dbReference>
<dbReference type="FunFam" id="3.40.50.720:FF:000084">
    <property type="entry name" value="Short-chain dehydrogenase reductase"/>
    <property type="match status" value="1"/>
</dbReference>
<sequence length="252" mass="25858">MSHDKVAVVTGAGSGIGAATAKRFARDGFKVVLNGRTESKLSAVAEEIGVENSLVVTGDVSSEAVVENMIAQTIKTYGRLDVVVNNAGVFVGGTIDKLSAADWDKQMNINAKGPFLVTKAALPHLVKTKGSVVNVSSVSGLGGDWGAFAYDASKGAVTLMTKALALDFAPQGVRINAVAPSLTDTEMAEAVMENDEVVSAFANRIAMGRAGKSEEVADVIAFLASEDARFVTGTIVPVDGGLSASNGQPKLG</sequence>
<comment type="similarity">
    <text evidence="1">Belongs to the short-chain dehydrogenases/reductases (SDR) family.</text>
</comment>
<keyword evidence="3" id="KW-0560">Oxidoreductase</keyword>
<dbReference type="PRINTS" id="PR00081">
    <property type="entry name" value="GDHRDH"/>
</dbReference>
<name>A0A5C6CFK9_9BACT</name>
<keyword evidence="4" id="KW-1185">Reference proteome</keyword>
<dbReference type="Proteomes" id="UP000316304">
    <property type="component" value="Unassembled WGS sequence"/>
</dbReference>